<dbReference type="InterPro" id="IPR036291">
    <property type="entry name" value="NAD(P)-bd_dom_sf"/>
</dbReference>
<feature type="domain" description="NAD-dependent epimerase/dehydratase" evidence="1">
    <location>
        <begin position="3"/>
        <end position="236"/>
    </location>
</feature>
<reference evidence="2 3" key="1">
    <citation type="submission" date="2024-04" db="EMBL/GenBank/DDBJ databases">
        <title>Polymorphospora sp. isolated from Baiyangdian Lake in Xiong'an New Area.</title>
        <authorList>
            <person name="Zhang X."/>
            <person name="Liu J."/>
        </authorList>
    </citation>
    <scope>NUCLEOTIDE SEQUENCE [LARGE SCALE GENOMIC DNA]</scope>
    <source>
        <strain evidence="2 3">2-325</strain>
    </source>
</reference>
<comment type="caution">
    <text evidence="2">The sequence shown here is derived from an EMBL/GenBank/DDBJ whole genome shotgun (WGS) entry which is preliminary data.</text>
</comment>
<evidence type="ECO:0000313" key="2">
    <source>
        <dbReference type="EMBL" id="MFB6394520.1"/>
    </source>
</evidence>
<dbReference type="Proteomes" id="UP001582793">
    <property type="component" value="Unassembled WGS sequence"/>
</dbReference>
<gene>
    <name evidence="2" type="ORF">AAFH96_15580</name>
</gene>
<evidence type="ECO:0000313" key="3">
    <source>
        <dbReference type="Proteomes" id="UP001582793"/>
    </source>
</evidence>
<dbReference type="PANTHER" id="PTHR43245:SF23">
    <property type="entry name" value="NAD(P)-BINDING DOMAIN-CONTAINING PROTEIN"/>
    <property type="match status" value="1"/>
</dbReference>
<dbReference type="EMBL" id="JBCGDC010000038">
    <property type="protein sequence ID" value="MFB6394520.1"/>
    <property type="molecule type" value="Genomic_DNA"/>
</dbReference>
<dbReference type="InterPro" id="IPR050177">
    <property type="entry name" value="Lipid_A_modif_metabolic_enz"/>
</dbReference>
<dbReference type="SUPFAM" id="SSF51735">
    <property type="entry name" value="NAD(P)-binding Rossmann-fold domains"/>
    <property type="match status" value="1"/>
</dbReference>
<dbReference type="InterPro" id="IPR001509">
    <property type="entry name" value="Epimerase_deHydtase"/>
</dbReference>
<dbReference type="CDD" id="cd08946">
    <property type="entry name" value="SDR_e"/>
    <property type="match status" value="1"/>
</dbReference>
<organism evidence="2 3">
    <name type="scientific">Polymorphospora lycopeni</name>
    <dbReference type="NCBI Taxonomy" id="3140240"/>
    <lineage>
        <taxon>Bacteria</taxon>
        <taxon>Bacillati</taxon>
        <taxon>Actinomycetota</taxon>
        <taxon>Actinomycetes</taxon>
        <taxon>Micromonosporales</taxon>
        <taxon>Micromonosporaceae</taxon>
        <taxon>Polymorphospora</taxon>
    </lineage>
</organism>
<dbReference type="PANTHER" id="PTHR43245">
    <property type="entry name" value="BIFUNCTIONAL POLYMYXIN RESISTANCE PROTEIN ARNA"/>
    <property type="match status" value="1"/>
</dbReference>
<proteinExistence type="predicted"/>
<dbReference type="Gene3D" id="3.40.50.720">
    <property type="entry name" value="NAD(P)-binding Rossmann-like Domain"/>
    <property type="match status" value="1"/>
</dbReference>
<dbReference type="Pfam" id="PF01370">
    <property type="entry name" value="Epimerase"/>
    <property type="match status" value="1"/>
</dbReference>
<keyword evidence="3" id="KW-1185">Reference proteome</keyword>
<name>A0ABV5CR90_9ACTN</name>
<sequence>MRVLVTGHHGYIGSVLTPMLTAAGHEVAGLDIDLFADCLIGPAPAEVPAVRVDLRDVTAEHLAGFDAVLHLAALCNDPIGNLNPELTYDINHRATVRLAEAAKAAGVTRFLFSSSCSLYGAGLDDRPLDENAGFAPVTPYGESKILSEQGLAGLADDDFSPVSLRNATAYGFSPRLRGDLVVNDLAAHALLTGEVRLLSDGSAWRPLVHIEDISAAFLALLEAPREVVHGKAYNIGQTSENYLIRDVAEVVAEVVPGSTVTFAGGGGGGAVGGGAPAWGAGGAPPPPRNYRVSCDLVAAEVPGFQPGWTVRKGVEELVEAYRRHGLTIEDFRGERHQRLRRIQSLQGAGRLDGELRWTAGGTA</sequence>
<accession>A0ABV5CR90</accession>
<protein>
    <submittedName>
        <fullName evidence="2">SDR family oxidoreductase</fullName>
    </submittedName>
</protein>
<dbReference type="RefSeq" id="WP_375734649.1">
    <property type="nucleotide sequence ID" value="NZ_JBCGDC010000038.1"/>
</dbReference>
<evidence type="ECO:0000259" key="1">
    <source>
        <dbReference type="Pfam" id="PF01370"/>
    </source>
</evidence>